<evidence type="ECO:0000259" key="2">
    <source>
        <dbReference type="Pfam" id="PF14420"/>
    </source>
</evidence>
<accession>A0ABR1HE61</accession>
<feature type="region of interest" description="Disordered" evidence="1">
    <location>
        <begin position="1"/>
        <end position="68"/>
    </location>
</feature>
<dbReference type="PANTHER" id="PTHR38788">
    <property type="entry name" value="CLR5 DOMAIN-CONTAINING PROTEIN"/>
    <property type="match status" value="1"/>
</dbReference>
<dbReference type="Proteomes" id="UP001498421">
    <property type="component" value="Unassembled WGS sequence"/>
</dbReference>
<feature type="domain" description="Clr5" evidence="2">
    <location>
        <begin position="91"/>
        <end position="141"/>
    </location>
</feature>
<dbReference type="PANTHER" id="PTHR38788:SF3">
    <property type="entry name" value="CLR5 DOMAIN-CONTAINING PROTEIN"/>
    <property type="match status" value="1"/>
</dbReference>
<reference evidence="3 4" key="1">
    <citation type="journal article" date="2025" name="Microbiol. Resour. Announc.">
        <title>Draft genome sequences for Neonectria magnoliae and Neonectria punicea, canker pathogens of Liriodendron tulipifera and Acer saccharum in West Virginia.</title>
        <authorList>
            <person name="Petronek H.M."/>
            <person name="Kasson M.T."/>
            <person name="Metheny A.M."/>
            <person name="Stauder C.M."/>
            <person name="Lovett B."/>
            <person name="Lynch S.C."/>
            <person name="Garnas J.R."/>
            <person name="Kasson L.R."/>
            <person name="Stajich J.E."/>
        </authorList>
    </citation>
    <scope>NUCLEOTIDE SEQUENCE [LARGE SCALE GENOMIC DNA]</scope>
    <source>
        <strain evidence="3 4">NRRL 64651</strain>
    </source>
</reference>
<dbReference type="InterPro" id="IPR025676">
    <property type="entry name" value="Clr5_dom"/>
</dbReference>
<protein>
    <recommendedName>
        <fullName evidence="2">Clr5 domain-containing protein</fullName>
    </recommendedName>
</protein>
<dbReference type="Pfam" id="PF14420">
    <property type="entry name" value="Clr5"/>
    <property type="match status" value="1"/>
</dbReference>
<evidence type="ECO:0000256" key="1">
    <source>
        <dbReference type="SAM" id="MobiDB-lite"/>
    </source>
</evidence>
<gene>
    <name evidence="3" type="ORF">QQZ08_010937</name>
</gene>
<sequence>MDSHALLNTSPRFGWSPQNDFLPSDDLGSPLDTPKLDIPMPDNPLMDHDGAHRDGLPTEPANQPPRTSVALTVAQTVVASSRRRSRYRQLNWDRQKARLKTLYLDENKTLKETMSIMKDKYSFVASEKLYKERLKQWGRHKNLPVPIAEFMAGRAKERRRKRGRETVFTYGELLCLYQKLNTVRTYASAFEDTHIALNRIWWAYEWHKERFQCIETMEAYMQVVANILKGGYEAVAIAQFRQVANKAESLFMFNDERAVWINITIGLVFQTHMTWDDAEEWFDRAYAGALASTKWSIEDGIVSAPENARNKRHFSYISDEGRPFKTIFGISGITICPGRLHLE</sequence>
<evidence type="ECO:0000313" key="3">
    <source>
        <dbReference type="EMBL" id="KAK7419225.1"/>
    </source>
</evidence>
<evidence type="ECO:0000313" key="4">
    <source>
        <dbReference type="Proteomes" id="UP001498421"/>
    </source>
</evidence>
<keyword evidence="4" id="KW-1185">Reference proteome</keyword>
<proteinExistence type="predicted"/>
<name>A0ABR1HE61_9HYPO</name>
<organism evidence="3 4">
    <name type="scientific">Neonectria magnoliae</name>
    <dbReference type="NCBI Taxonomy" id="2732573"/>
    <lineage>
        <taxon>Eukaryota</taxon>
        <taxon>Fungi</taxon>
        <taxon>Dikarya</taxon>
        <taxon>Ascomycota</taxon>
        <taxon>Pezizomycotina</taxon>
        <taxon>Sordariomycetes</taxon>
        <taxon>Hypocreomycetidae</taxon>
        <taxon>Hypocreales</taxon>
        <taxon>Nectriaceae</taxon>
        <taxon>Neonectria</taxon>
    </lineage>
</organism>
<feature type="compositionally biased region" description="Polar residues" evidence="1">
    <location>
        <begin position="1"/>
        <end position="21"/>
    </location>
</feature>
<comment type="caution">
    <text evidence="3">The sequence shown here is derived from an EMBL/GenBank/DDBJ whole genome shotgun (WGS) entry which is preliminary data.</text>
</comment>
<dbReference type="EMBL" id="JAZAVK010000153">
    <property type="protein sequence ID" value="KAK7419225.1"/>
    <property type="molecule type" value="Genomic_DNA"/>
</dbReference>
<feature type="compositionally biased region" description="Basic and acidic residues" evidence="1">
    <location>
        <begin position="45"/>
        <end position="56"/>
    </location>
</feature>